<dbReference type="Proteomes" id="UP000694558">
    <property type="component" value="Chromosome 3"/>
</dbReference>
<evidence type="ECO:0000256" key="8">
    <source>
        <dbReference type="PIRSR" id="PIRSR033096-1"/>
    </source>
</evidence>
<organism evidence="12 13">
    <name type="scientific">Scophthalmus maximus</name>
    <name type="common">Turbot</name>
    <name type="synonym">Psetta maxima</name>
    <dbReference type="NCBI Taxonomy" id="52904"/>
    <lineage>
        <taxon>Eukaryota</taxon>
        <taxon>Metazoa</taxon>
        <taxon>Chordata</taxon>
        <taxon>Craniata</taxon>
        <taxon>Vertebrata</taxon>
        <taxon>Euteleostomi</taxon>
        <taxon>Actinopterygii</taxon>
        <taxon>Neopterygii</taxon>
        <taxon>Teleostei</taxon>
        <taxon>Neoteleostei</taxon>
        <taxon>Acanthomorphata</taxon>
        <taxon>Carangaria</taxon>
        <taxon>Pleuronectiformes</taxon>
        <taxon>Pleuronectoidei</taxon>
        <taxon>Scophthalmidae</taxon>
        <taxon>Scophthalmus</taxon>
    </lineage>
</organism>
<feature type="domain" description="Serine/threonine specific protein phosphatases" evidence="11">
    <location>
        <begin position="292"/>
        <end position="297"/>
    </location>
</feature>
<dbReference type="GO" id="GO:0046872">
    <property type="term" value="F:metal ion binding"/>
    <property type="evidence" value="ECO:0007669"/>
    <property type="project" value="UniProtKB-KW"/>
</dbReference>
<evidence type="ECO:0000256" key="6">
    <source>
        <dbReference type="ARBA" id="ARBA00022803"/>
    </source>
</evidence>
<reference evidence="12" key="1">
    <citation type="submission" date="2023-05" db="EMBL/GenBank/DDBJ databases">
        <title>High-quality long-read genome of Scophthalmus maximus.</title>
        <authorList>
            <person name="Lien S."/>
            <person name="Martinez P."/>
        </authorList>
    </citation>
    <scope>NUCLEOTIDE SEQUENCE [LARGE SCALE GENOMIC DNA]</scope>
</reference>
<evidence type="ECO:0000256" key="9">
    <source>
        <dbReference type="PROSITE-ProRule" id="PRU00339"/>
    </source>
</evidence>
<dbReference type="PROSITE" id="PS00125">
    <property type="entry name" value="SER_THR_PHOSPHATASE"/>
    <property type="match status" value="1"/>
</dbReference>
<keyword evidence="4" id="KW-0677">Repeat</keyword>
<keyword evidence="5 10" id="KW-0378">Hydrolase</keyword>
<dbReference type="Pfam" id="PF08321">
    <property type="entry name" value="PPP5"/>
    <property type="match status" value="1"/>
</dbReference>
<keyword evidence="6 9" id="KW-0802">TPR repeat</keyword>
<accession>A0A8D3BF91</accession>
<dbReference type="GeneTree" id="ENSGT00940000158785"/>
<proteinExistence type="inferred from homology"/>
<dbReference type="Gene3D" id="1.25.40.10">
    <property type="entry name" value="Tetratricopeptide repeat domain"/>
    <property type="match status" value="1"/>
</dbReference>
<dbReference type="SMART" id="SM00028">
    <property type="entry name" value="TPR"/>
    <property type="match status" value="3"/>
</dbReference>
<evidence type="ECO:0000256" key="10">
    <source>
        <dbReference type="RuleBase" id="RU004273"/>
    </source>
</evidence>
<dbReference type="PRINTS" id="PR00114">
    <property type="entry name" value="STPHPHTASE"/>
</dbReference>
<dbReference type="InterPro" id="IPR006186">
    <property type="entry name" value="Ser/Thr-sp_prot-phosphatase"/>
</dbReference>
<keyword evidence="3" id="KW-0479">Metal-binding</keyword>
<dbReference type="SMART" id="SM00156">
    <property type="entry name" value="PP2Ac"/>
    <property type="match status" value="1"/>
</dbReference>
<dbReference type="PANTHER" id="PTHR45668:SF5">
    <property type="entry name" value="SERINE_THREONINE-PROTEIN PHOSPHATASE 5"/>
    <property type="match status" value="1"/>
</dbReference>
<reference evidence="12" key="2">
    <citation type="submission" date="2025-08" db="UniProtKB">
        <authorList>
            <consortium name="Ensembl"/>
        </authorList>
    </citation>
    <scope>IDENTIFICATION</scope>
</reference>
<dbReference type="SUPFAM" id="SSF56300">
    <property type="entry name" value="Metallo-dependent phosphatases"/>
    <property type="match status" value="1"/>
</dbReference>
<evidence type="ECO:0000313" key="13">
    <source>
        <dbReference type="Proteomes" id="UP000694558"/>
    </source>
</evidence>
<comment type="similarity">
    <text evidence="2">Belongs to the PPP phosphatase family. PP-5 (PP-T) subfamily.</text>
</comment>
<dbReference type="Ensembl" id="ENSSMAT00000033684.2">
    <property type="protein sequence ID" value="ENSSMAP00000033264.1"/>
    <property type="gene ID" value="ENSSMAG00000020370.2"/>
</dbReference>
<keyword evidence="7" id="KW-0464">Manganese</keyword>
<dbReference type="Pfam" id="PF13181">
    <property type="entry name" value="TPR_8"/>
    <property type="match status" value="1"/>
</dbReference>
<dbReference type="Pfam" id="PF00515">
    <property type="entry name" value="TPR_1"/>
    <property type="match status" value="1"/>
</dbReference>
<dbReference type="PROSITE" id="PS50005">
    <property type="entry name" value="TPR"/>
    <property type="match status" value="2"/>
</dbReference>
<comment type="catalytic activity">
    <reaction evidence="10">
        <text>O-phospho-L-threonyl-[protein] + H2O = L-threonyl-[protein] + phosphate</text>
        <dbReference type="Rhea" id="RHEA:47004"/>
        <dbReference type="Rhea" id="RHEA-COMP:11060"/>
        <dbReference type="Rhea" id="RHEA-COMP:11605"/>
        <dbReference type="ChEBI" id="CHEBI:15377"/>
        <dbReference type="ChEBI" id="CHEBI:30013"/>
        <dbReference type="ChEBI" id="CHEBI:43474"/>
        <dbReference type="ChEBI" id="CHEBI:61977"/>
        <dbReference type="EC" id="3.1.3.16"/>
    </reaction>
</comment>
<dbReference type="InterPro" id="IPR041753">
    <property type="entry name" value="PP5_C"/>
</dbReference>
<dbReference type="PANTHER" id="PTHR45668">
    <property type="entry name" value="SERINE/THREONINE-PROTEIN PHOSPHATASE 5-RELATED"/>
    <property type="match status" value="1"/>
</dbReference>
<dbReference type="SUPFAM" id="SSF48452">
    <property type="entry name" value="TPR-like"/>
    <property type="match status" value="1"/>
</dbReference>
<evidence type="ECO:0000256" key="4">
    <source>
        <dbReference type="ARBA" id="ARBA00022737"/>
    </source>
</evidence>
<dbReference type="PIRSF" id="PIRSF033096">
    <property type="entry name" value="PPPtase_5"/>
    <property type="match status" value="1"/>
</dbReference>
<gene>
    <name evidence="12" type="primary">ppp5c</name>
</gene>
<evidence type="ECO:0000256" key="5">
    <source>
        <dbReference type="ARBA" id="ARBA00022801"/>
    </source>
</evidence>
<evidence type="ECO:0000256" key="3">
    <source>
        <dbReference type="ARBA" id="ARBA00022723"/>
    </source>
</evidence>
<evidence type="ECO:0000256" key="7">
    <source>
        <dbReference type="ARBA" id="ARBA00023211"/>
    </source>
</evidence>
<comment type="cofactor">
    <cofactor evidence="1">
        <name>Mn(2+)</name>
        <dbReference type="ChEBI" id="CHEBI:29035"/>
    </cofactor>
</comment>
<feature type="repeat" description="TPR" evidence="9">
    <location>
        <begin position="20"/>
        <end position="53"/>
    </location>
</feature>
<dbReference type="InterPro" id="IPR004843">
    <property type="entry name" value="Calcineurin-like_PHP"/>
</dbReference>
<dbReference type="EC" id="3.1.3.16" evidence="10"/>
<evidence type="ECO:0000256" key="2">
    <source>
        <dbReference type="ARBA" id="ARBA00008786"/>
    </source>
</evidence>
<name>A0A8D3BF91_SCOMX</name>
<dbReference type="GO" id="GO:0004722">
    <property type="term" value="F:protein serine/threonine phosphatase activity"/>
    <property type="evidence" value="ECO:0007669"/>
    <property type="project" value="UniProtKB-EC"/>
</dbReference>
<feature type="active site" description="Proton donor/acceptor" evidence="8">
    <location>
        <position position="296"/>
    </location>
</feature>
<sequence>MENGSEYGSEKKMAEGGNDAELLKEKANKFFKEKDYENAIKYYSEALELNPTNAIYYSNRSLAYLRTECYGYALADATKALEIDKNYIKGYYRRATSNMALGKFKAALKDYETVVRVRPNDKDAKMKYQECNKIVKQKAFERAISSDEAKKSVVDSLDIENMTIEDDYGGPQLEDGKVTLKFMKEMMDWFKDQKKLHRKCAYQILVQVKDLLSKLPSLVEITLTETEKITICGDTHGQFYDLLNIFKLNDLPSETNPYLFNGDFVDRGSFSVEVILTLFGFKLLFPDKFHLLRGNHETDNMNQMYGFEGEVKAKYTAQMFQLFSEVFQWLPLAQCINSKILVMHGGLFSEDGVTLEDLRKIERNRQPPDSGRVKLQMHHQYKTVSKKMLLERIHFNTILHFFSQVPCVTSSGQIHSLRSVPTRPECPLVYIRATLSSPLSWVRSDFHLPLSLVQNGRSVSKRGVSCQFGPDVTERFLDQNKLDFIVRSHEVKAEGYEVTHSGKCITVFSAPNYWYVTVPANV</sequence>
<dbReference type="InterPro" id="IPR019734">
    <property type="entry name" value="TPR_rpt"/>
</dbReference>
<dbReference type="InterPro" id="IPR013235">
    <property type="entry name" value="PPP_dom"/>
</dbReference>
<protein>
    <recommendedName>
        <fullName evidence="10">Serine/threonine-protein phosphatase</fullName>
        <ecNumber evidence="10">3.1.3.16</ecNumber>
    </recommendedName>
</protein>
<dbReference type="Gene3D" id="3.60.21.10">
    <property type="match status" value="1"/>
</dbReference>
<dbReference type="Pfam" id="PF00149">
    <property type="entry name" value="Metallophos"/>
    <property type="match status" value="1"/>
</dbReference>
<dbReference type="PROSITE" id="PS50293">
    <property type="entry name" value="TPR_REGION"/>
    <property type="match status" value="1"/>
</dbReference>
<feature type="repeat" description="TPR" evidence="9">
    <location>
        <begin position="88"/>
        <end position="121"/>
    </location>
</feature>
<dbReference type="FunFam" id="1.25.40.10:FF:000055">
    <property type="entry name" value="Serine/threonine-protein phosphatase"/>
    <property type="match status" value="1"/>
</dbReference>
<dbReference type="AlphaFoldDB" id="A0A8D3BF91"/>
<dbReference type="InterPro" id="IPR029052">
    <property type="entry name" value="Metallo-depent_PP-like"/>
</dbReference>
<dbReference type="InterPro" id="IPR051134">
    <property type="entry name" value="PPP_phosphatase"/>
</dbReference>
<evidence type="ECO:0000259" key="11">
    <source>
        <dbReference type="PROSITE" id="PS00125"/>
    </source>
</evidence>
<evidence type="ECO:0000313" key="12">
    <source>
        <dbReference type="Ensembl" id="ENSSMAP00000033264.1"/>
    </source>
</evidence>
<dbReference type="CDD" id="cd07417">
    <property type="entry name" value="MPP_PP5_C"/>
    <property type="match status" value="1"/>
</dbReference>
<dbReference type="InterPro" id="IPR011990">
    <property type="entry name" value="TPR-like_helical_dom_sf"/>
</dbReference>
<evidence type="ECO:0000256" key="1">
    <source>
        <dbReference type="ARBA" id="ARBA00001936"/>
    </source>
</evidence>